<dbReference type="EMBL" id="VOLQ01000030">
    <property type="protein sequence ID" value="TWX64615.1"/>
    <property type="molecule type" value="Genomic_DNA"/>
</dbReference>
<gene>
    <name evidence="2" type="ORF">ESZ26_15975</name>
    <name evidence="3" type="ORF">ESZ27_14030</name>
</gene>
<sequence length="141" mass="15482">MFKKIVSVAFTCSFLFSCQQAAEDVTKRDAAKVEEITASEVSIMPKKNSSAKAESEQISFTATIKYMNLEGGFFGLVSKEGKHWLPLNLEKEFQKDGAVIKVTGKAVMGLITIQQWGTPFSITDIELITAASKAPENKNLQ</sequence>
<dbReference type="Proteomes" id="UP000321525">
    <property type="component" value="Unassembled WGS sequence"/>
</dbReference>
<keyword evidence="4" id="KW-1185">Reference proteome</keyword>
<protein>
    <submittedName>
        <fullName evidence="3">Uncharacterized protein</fullName>
    </submittedName>
</protein>
<dbReference type="AlphaFoldDB" id="A0A5C6Q6K8"/>
<dbReference type="EMBL" id="VOLR01000027">
    <property type="protein sequence ID" value="TWX55599.1"/>
    <property type="molecule type" value="Genomic_DNA"/>
</dbReference>
<evidence type="ECO:0000313" key="4">
    <source>
        <dbReference type="Proteomes" id="UP000321525"/>
    </source>
</evidence>
<dbReference type="Proteomes" id="UP000321917">
    <property type="component" value="Unassembled WGS sequence"/>
</dbReference>
<evidence type="ECO:0000313" key="2">
    <source>
        <dbReference type="EMBL" id="TWX55599.1"/>
    </source>
</evidence>
<evidence type="ECO:0000256" key="1">
    <source>
        <dbReference type="SAM" id="SignalP"/>
    </source>
</evidence>
<evidence type="ECO:0000313" key="3">
    <source>
        <dbReference type="EMBL" id="TWX64615.1"/>
    </source>
</evidence>
<dbReference type="RefSeq" id="WP_146800455.1">
    <property type="nucleotide sequence ID" value="NZ_VOLP01000026.1"/>
</dbReference>
<feature type="signal peptide" evidence="1">
    <location>
        <begin position="1"/>
        <end position="21"/>
    </location>
</feature>
<accession>A0A5C6Q6K8</accession>
<evidence type="ECO:0000313" key="5">
    <source>
        <dbReference type="Proteomes" id="UP000321917"/>
    </source>
</evidence>
<feature type="chain" id="PRO_5022711310" evidence="1">
    <location>
        <begin position="22"/>
        <end position="141"/>
    </location>
</feature>
<proteinExistence type="predicted"/>
<organism evidence="3 5">
    <name type="scientific">Colwellia hornerae</name>
    <dbReference type="NCBI Taxonomy" id="89402"/>
    <lineage>
        <taxon>Bacteria</taxon>
        <taxon>Pseudomonadati</taxon>
        <taxon>Pseudomonadota</taxon>
        <taxon>Gammaproteobacteria</taxon>
        <taxon>Alteromonadales</taxon>
        <taxon>Colwelliaceae</taxon>
        <taxon>Colwellia</taxon>
    </lineage>
</organism>
<comment type="caution">
    <text evidence="3">The sequence shown here is derived from an EMBL/GenBank/DDBJ whole genome shotgun (WGS) entry which is preliminary data.</text>
</comment>
<keyword evidence="1" id="KW-0732">Signal</keyword>
<dbReference type="OrthoDB" id="1678364at2"/>
<name>A0A5C6Q6K8_9GAMM</name>
<dbReference type="PROSITE" id="PS51257">
    <property type="entry name" value="PROKAR_LIPOPROTEIN"/>
    <property type="match status" value="1"/>
</dbReference>
<reference evidence="3 5" key="1">
    <citation type="submission" date="2019-07" db="EMBL/GenBank/DDBJ databases">
        <title>Genomes of sea-ice associated Colwellia species.</title>
        <authorList>
            <person name="Bowman J.P."/>
        </authorList>
    </citation>
    <scope>NUCLEOTIDE SEQUENCE [LARGE SCALE GENOMIC DNA]</scope>
    <source>
        <strain evidence="2 4">ACAM 607</strain>
        <strain evidence="3 5">IC036</strain>
    </source>
</reference>